<protein>
    <recommendedName>
        <fullName evidence="3">Hook-length control protein FliK</fullName>
    </recommendedName>
</protein>
<sequence>MEPKELFQALMNRLSFQEGESGRQQMNQLLSLFQQAEGRSRRVELTSGQLSRAIQGMQEIPLSSQEKQALTVILQGSFSNESAGAQVMSSVAVQLSKLLIQLGFQHESDLSLTTAQSEKNELTKDQLKQSLLQHIPQLPASARESAESLLFRLTGQQLLAQDQHGPIQQAVLQFPLVLGDYHTDLTVQWEGRKLEDGQLHPDHCRILFYLEMERLGETIADVQIQNRFVTVNIFNDNEKPILLMELLQPFLKERLNEHQYMLSSVNWKRLQENASNKQRNAYQPYTQSRGVDVRI</sequence>
<dbReference type="AlphaFoldDB" id="A0A1G8GER5"/>
<dbReference type="STRING" id="930129.SAMN05216352_103364"/>
<evidence type="ECO:0008006" key="3">
    <source>
        <dbReference type="Google" id="ProtNLM"/>
    </source>
</evidence>
<evidence type="ECO:0000313" key="1">
    <source>
        <dbReference type="EMBL" id="SDH92821.1"/>
    </source>
</evidence>
<name>A0A1G8GER5_9BACI</name>
<reference evidence="1 2" key="1">
    <citation type="submission" date="2016-10" db="EMBL/GenBank/DDBJ databases">
        <authorList>
            <person name="de Groot N.N."/>
        </authorList>
    </citation>
    <scope>NUCLEOTIDE SEQUENCE [LARGE SCALE GENOMIC DNA]</scope>
    <source>
        <strain evidence="2">P4B,CCM 7963,CECT 7998,DSM 25260,IBRC-M 10614,KCTC 13821</strain>
    </source>
</reference>
<dbReference type="RefSeq" id="WP_091583029.1">
    <property type="nucleotide sequence ID" value="NZ_FNDU01000003.1"/>
</dbReference>
<dbReference type="Proteomes" id="UP000199017">
    <property type="component" value="Unassembled WGS sequence"/>
</dbReference>
<dbReference type="EMBL" id="FNDU01000003">
    <property type="protein sequence ID" value="SDH92821.1"/>
    <property type="molecule type" value="Genomic_DNA"/>
</dbReference>
<evidence type="ECO:0000313" key="2">
    <source>
        <dbReference type="Proteomes" id="UP000199017"/>
    </source>
</evidence>
<gene>
    <name evidence="1" type="ORF">SAMN05216352_103364</name>
</gene>
<accession>A0A1G8GER5</accession>
<proteinExistence type="predicted"/>
<keyword evidence="2" id="KW-1185">Reference proteome</keyword>
<dbReference type="OrthoDB" id="2351076at2"/>
<organism evidence="1 2">
    <name type="scientific">Alteribacillus bidgolensis</name>
    <dbReference type="NCBI Taxonomy" id="930129"/>
    <lineage>
        <taxon>Bacteria</taxon>
        <taxon>Bacillati</taxon>
        <taxon>Bacillota</taxon>
        <taxon>Bacilli</taxon>
        <taxon>Bacillales</taxon>
        <taxon>Bacillaceae</taxon>
        <taxon>Alteribacillus</taxon>
    </lineage>
</organism>